<evidence type="ECO:0000313" key="3">
    <source>
        <dbReference type="Proteomes" id="UP000262172"/>
    </source>
</evidence>
<evidence type="ECO:0000256" key="1">
    <source>
        <dbReference type="SAM" id="SignalP"/>
    </source>
</evidence>
<dbReference type="NCBIfam" id="TIGR01653">
    <property type="entry name" value="lactococcin_972"/>
    <property type="match status" value="1"/>
</dbReference>
<dbReference type="Proteomes" id="UP000262172">
    <property type="component" value="Unassembled WGS sequence"/>
</dbReference>
<dbReference type="Pfam" id="PF09683">
    <property type="entry name" value="Lactococcin_972"/>
    <property type="match status" value="1"/>
</dbReference>
<protein>
    <submittedName>
        <fullName evidence="2">Lactococcin 972 family bacteriocin</fullName>
    </submittedName>
</protein>
<comment type="caution">
    <text evidence="2">The sequence shown here is derived from an EMBL/GenBank/DDBJ whole genome shotgun (WGS) entry which is preliminary data.</text>
</comment>
<gene>
    <name evidence="2" type="ORF">DY023_06285</name>
</gene>
<feature type="chain" id="PRO_5039290993" evidence="1">
    <location>
        <begin position="25"/>
        <end position="98"/>
    </location>
</feature>
<dbReference type="OrthoDB" id="5125456at2"/>
<reference evidence="2 3" key="1">
    <citation type="submission" date="2018-08" db="EMBL/GenBank/DDBJ databases">
        <title>Isolation, diversity and antifungal activity of Actinobacteria from cow dung.</title>
        <authorList>
            <person name="Ling L."/>
        </authorList>
    </citation>
    <scope>NUCLEOTIDE SEQUENCE [LARGE SCALE GENOMIC DNA]</scope>
    <source>
        <strain evidence="2 3">NEAU-LLE</strain>
    </source>
</reference>
<dbReference type="EMBL" id="QUAB01000035">
    <property type="protein sequence ID" value="REJ06421.1"/>
    <property type="molecule type" value="Genomic_DNA"/>
</dbReference>
<dbReference type="AlphaFoldDB" id="A0A371NWU2"/>
<dbReference type="Gene3D" id="2.60.40.2850">
    <property type="match status" value="1"/>
</dbReference>
<sequence length="98" mass="10543">MKRGTKLIAASALALAMAVGSVTAANATTEYVGGGTWQYWVDYGTDTNYSGYYHGSAYHRASVSNGTGTVREYANAGSWARAMQSAAAWGNKAYWWKE</sequence>
<dbReference type="InterPro" id="IPR006540">
    <property type="entry name" value="Lactococcin_972"/>
</dbReference>
<organism evidence="2 3">
    <name type="scientific">Microbacterium bovistercoris</name>
    <dbReference type="NCBI Taxonomy" id="2293570"/>
    <lineage>
        <taxon>Bacteria</taxon>
        <taxon>Bacillati</taxon>
        <taxon>Actinomycetota</taxon>
        <taxon>Actinomycetes</taxon>
        <taxon>Micrococcales</taxon>
        <taxon>Microbacteriaceae</taxon>
        <taxon>Microbacterium</taxon>
    </lineage>
</organism>
<feature type="signal peptide" evidence="1">
    <location>
        <begin position="1"/>
        <end position="24"/>
    </location>
</feature>
<dbReference type="RefSeq" id="WP_116241530.1">
    <property type="nucleotide sequence ID" value="NZ_QUAB01000035.1"/>
</dbReference>
<evidence type="ECO:0000313" key="2">
    <source>
        <dbReference type="EMBL" id="REJ06421.1"/>
    </source>
</evidence>
<keyword evidence="3" id="KW-1185">Reference proteome</keyword>
<keyword evidence="1" id="KW-0732">Signal</keyword>
<name>A0A371NWU2_9MICO</name>
<proteinExistence type="predicted"/>
<accession>A0A371NWU2</accession>